<evidence type="ECO:0000313" key="1">
    <source>
        <dbReference type="EMBL" id="WTZ14060.1"/>
    </source>
</evidence>
<dbReference type="EMBL" id="CP109546">
    <property type="protein sequence ID" value="WTZ14060.1"/>
    <property type="molecule type" value="Genomic_DNA"/>
</dbReference>
<proteinExistence type="predicted"/>
<dbReference type="GO" id="GO:0016740">
    <property type="term" value="F:transferase activity"/>
    <property type="evidence" value="ECO:0007669"/>
    <property type="project" value="UniProtKB-KW"/>
</dbReference>
<protein>
    <submittedName>
        <fullName evidence="1">CoA transferase</fullName>
    </submittedName>
</protein>
<dbReference type="Gene3D" id="3.40.50.10540">
    <property type="entry name" value="Crotonobetainyl-coa:carnitine coa-transferase, domain 1"/>
    <property type="match status" value="1"/>
</dbReference>
<dbReference type="SUPFAM" id="SSF89796">
    <property type="entry name" value="CoA-transferase family III (CaiB/BaiF)"/>
    <property type="match status" value="1"/>
</dbReference>
<dbReference type="InterPro" id="IPR003673">
    <property type="entry name" value="CoA-Trfase_fam_III"/>
</dbReference>
<name>A0AAU3I8X1_9ACTN</name>
<gene>
    <name evidence="1" type="ORF">OG699_42565</name>
</gene>
<keyword evidence="1" id="KW-0808">Transferase</keyword>
<dbReference type="AlphaFoldDB" id="A0AAU3I8X1"/>
<sequence>MTGPLSDIQVENFRPATLERRDLGHDRLAAIDPRLVQGAI</sequence>
<accession>A0AAU3I8X1</accession>
<dbReference type="InterPro" id="IPR023606">
    <property type="entry name" value="CoA-Trfase_III_dom_1_sf"/>
</dbReference>
<dbReference type="Pfam" id="PF02515">
    <property type="entry name" value="CoA_transf_3"/>
    <property type="match status" value="1"/>
</dbReference>
<reference evidence="1" key="1">
    <citation type="submission" date="2022-10" db="EMBL/GenBank/DDBJ databases">
        <title>The complete genomes of actinobacterial strains from the NBC collection.</title>
        <authorList>
            <person name="Joergensen T.S."/>
            <person name="Alvarez Arevalo M."/>
            <person name="Sterndorff E.B."/>
            <person name="Faurdal D."/>
            <person name="Vuksanovic O."/>
            <person name="Mourched A.-S."/>
            <person name="Charusanti P."/>
            <person name="Shaw S."/>
            <person name="Blin K."/>
            <person name="Weber T."/>
        </authorList>
    </citation>
    <scope>NUCLEOTIDE SEQUENCE</scope>
    <source>
        <strain evidence="1">NBC_01393</strain>
    </source>
</reference>
<organism evidence="1">
    <name type="scientific">Streptomyces sp. NBC_01393</name>
    <dbReference type="NCBI Taxonomy" id="2903851"/>
    <lineage>
        <taxon>Bacteria</taxon>
        <taxon>Bacillati</taxon>
        <taxon>Actinomycetota</taxon>
        <taxon>Actinomycetes</taxon>
        <taxon>Kitasatosporales</taxon>
        <taxon>Streptomycetaceae</taxon>
        <taxon>Streptomyces</taxon>
    </lineage>
</organism>